<evidence type="ECO:0000256" key="1">
    <source>
        <dbReference type="SAM" id="Coils"/>
    </source>
</evidence>
<feature type="coiled-coil region" evidence="1">
    <location>
        <begin position="224"/>
        <end position="251"/>
    </location>
</feature>
<dbReference type="InterPro" id="IPR031348">
    <property type="entry name" value="PigL_N"/>
</dbReference>
<proteinExistence type="predicted"/>
<sequence length="412" mass="46142">MEAVGAGASIATFLTIAFSVTKSIHETLCAIKDGPQLIAFLRDEVAQLQGVLQRLSRVSLVSVDASDISELEGLAKKCQDDLVGFASKLQSLDASSADGRKERFWRKVKQSLAEKDLDQIRHVVRGHVQILTVRLNLIQIQQGSFTATQSTQIFGLLQQLRQDVAALQISATSRQVSADESTFTQPMIKEPNEKETEHPPGTSLDESINRLMLLLEKKPCVVESDDSQELIEDLECLLQSIQRDARLLDSKIIYQPESDDVSKEMKLITSLVLSAPSMRINKHGPARPFTDTRHGFRVSQEKKRKTINGHDGIVTINVTKRRRKLISCGENDQDNGELTREFLTKLTYESKSKKKMLSLWVNQNHQLLFDSFMTQEGSVEELLKFIAGGRASLHDHDTNGWSLLHNPIDDLS</sequence>
<feature type="region of interest" description="Disordered" evidence="2">
    <location>
        <begin position="180"/>
        <end position="203"/>
    </location>
</feature>
<name>A0A8H4KA73_9HYPO</name>
<evidence type="ECO:0000313" key="5">
    <source>
        <dbReference type="Proteomes" id="UP000605986"/>
    </source>
</evidence>
<reference evidence="4" key="1">
    <citation type="submission" date="2020-01" db="EMBL/GenBank/DDBJ databases">
        <title>Identification and distribution of gene clusters putatively required for synthesis of sphingolipid metabolism inhibitors in phylogenetically diverse species of the filamentous fungus Fusarium.</title>
        <authorList>
            <person name="Kim H.-S."/>
            <person name="Busman M."/>
            <person name="Brown D.W."/>
            <person name="Divon H."/>
            <person name="Uhlig S."/>
            <person name="Proctor R.H."/>
        </authorList>
    </citation>
    <scope>NUCLEOTIDE SEQUENCE</scope>
    <source>
        <strain evidence="4">NRRL 53441</strain>
    </source>
</reference>
<dbReference type="AlphaFoldDB" id="A0A8H4KA73"/>
<comment type="caution">
    <text evidence="4">The sequence shown here is derived from an EMBL/GenBank/DDBJ whole genome shotgun (WGS) entry which is preliminary data.</text>
</comment>
<accession>A0A8H4KA73</accession>
<organism evidence="4 5">
    <name type="scientific">Fusarium austroafricanum</name>
    <dbReference type="NCBI Taxonomy" id="2364996"/>
    <lineage>
        <taxon>Eukaryota</taxon>
        <taxon>Fungi</taxon>
        <taxon>Dikarya</taxon>
        <taxon>Ascomycota</taxon>
        <taxon>Pezizomycotina</taxon>
        <taxon>Sordariomycetes</taxon>
        <taxon>Hypocreomycetidae</taxon>
        <taxon>Hypocreales</taxon>
        <taxon>Nectriaceae</taxon>
        <taxon>Fusarium</taxon>
        <taxon>Fusarium concolor species complex</taxon>
    </lineage>
</organism>
<dbReference type="OrthoDB" id="539213at2759"/>
<evidence type="ECO:0000256" key="2">
    <source>
        <dbReference type="SAM" id="MobiDB-lite"/>
    </source>
</evidence>
<feature type="domain" description="Azaphilone pigments biosynthesis cluster protein L N-terminal" evidence="3">
    <location>
        <begin position="1"/>
        <end position="159"/>
    </location>
</feature>
<evidence type="ECO:0000313" key="4">
    <source>
        <dbReference type="EMBL" id="KAF4446201.1"/>
    </source>
</evidence>
<dbReference type="Proteomes" id="UP000605986">
    <property type="component" value="Unassembled WGS sequence"/>
</dbReference>
<dbReference type="EMBL" id="JAADJG010000472">
    <property type="protein sequence ID" value="KAF4446201.1"/>
    <property type="molecule type" value="Genomic_DNA"/>
</dbReference>
<protein>
    <recommendedName>
        <fullName evidence="3">Azaphilone pigments biosynthesis cluster protein L N-terminal domain-containing protein</fullName>
    </recommendedName>
</protein>
<evidence type="ECO:0000259" key="3">
    <source>
        <dbReference type="Pfam" id="PF17111"/>
    </source>
</evidence>
<keyword evidence="1" id="KW-0175">Coiled coil</keyword>
<gene>
    <name evidence="4" type="ORF">F53441_10177</name>
</gene>
<dbReference type="Pfam" id="PF17111">
    <property type="entry name" value="PigL_N"/>
    <property type="match status" value="1"/>
</dbReference>
<keyword evidence="5" id="KW-1185">Reference proteome</keyword>